<protein>
    <submittedName>
        <fullName evidence="2">Copper-transporting ATPase PAA1, chloroplastic</fullName>
    </submittedName>
</protein>
<feature type="compositionally biased region" description="Basic residues" evidence="1">
    <location>
        <begin position="25"/>
        <end position="35"/>
    </location>
</feature>
<organism evidence="2">
    <name type="scientific">Tanacetum cinerariifolium</name>
    <name type="common">Dalmatian daisy</name>
    <name type="synonym">Chrysanthemum cinerariifolium</name>
    <dbReference type="NCBI Taxonomy" id="118510"/>
    <lineage>
        <taxon>Eukaryota</taxon>
        <taxon>Viridiplantae</taxon>
        <taxon>Streptophyta</taxon>
        <taxon>Embryophyta</taxon>
        <taxon>Tracheophyta</taxon>
        <taxon>Spermatophyta</taxon>
        <taxon>Magnoliopsida</taxon>
        <taxon>eudicotyledons</taxon>
        <taxon>Gunneridae</taxon>
        <taxon>Pentapetalae</taxon>
        <taxon>asterids</taxon>
        <taxon>campanulids</taxon>
        <taxon>Asterales</taxon>
        <taxon>Asteraceae</taxon>
        <taxon>Asteroideae</taxon>
        <taxon>Anthemideae</taxon>
        <taxon>Anthemidinae</taxon>
        <taxon>Tanacetum</taxon>
    </lineage>
</organism>
<proteinExistence type="predicted"/>
<reference evidence="2" key="1">
    <citation type="journal article" date="2019" name="Sci. Rep.">
        <title>Draft genome of Tanacetum cinerariifolium, the natural source of mosquito coil.</title>
        <authorList>
            <person name="Yamashiro T."/>
            <person name="Shiraishi A."/>
            <person name="Satake H."/>
            <person name="Nakayama K."/>
        </authorList>
    </citation>
    <scope>NUCLEOTIDE SEQUENCE</scope>
</reference>
<dbReference type="EMBL" id="BKCJ010356018">
    <property type="protein sequence ID" value="GFA01526.1"/>
    <property type="molecule type" value="Genomic_DNA"/>
</dbReference>
<feature type="compositionally biased region" description="Basic and acidic residues" evidence="1">
    <location>
        <begin position="1"/>
        <end position="24"/>
    </location>
</feature>
<evidence type="ECO:0000256" key="1">
    <source>
        <dbReference type="SAM" id="MobiDB-lite"/>
    </source>
</evidence>
<gene>
    <name evidence="2" type="ORF">Tci_573498</name>
</gene>
<name>A0A699J223_TANCI</name>
<dbReference type="AlphaFoldDB" id="A0A699J223"/>
<feature type="non-terminal residue" evidence="2">
    <location>
        <position position="1"/>
    </location>
</feature>
<feature type="region of interest" description="Disordered" evidence="1">
    <location>
        <begin position="49"/>
        <end position="85"/>
    </location>
</feature>
<feature type="region of interest" description="Disordered" evidence="1">
    <location>
        <begin position="1"/>
        <end position="37"/>
    </location>
</feature>
<sequence length="85" mass="9205">DAKDEVKRRKQQEKAGAKGPCDGRKAKKPTRKPAARKVTVTPIYVECMETSSSSPMETSDDGTFMEEPGSGAVASIGKKRVQLVH</sequence>
<accession>A0A699J223</accession>
<comment type="caution">
    <text evidence="2">The sequence shown here is derived from an EMBL/GenBank/DDBJ whole genome shotgun (WGS) entry which is preliminary data.</text>
</comment>
<evidence type="ECO:0000313" key="2">
    <source>
        <dbReference type="EMBL" id="GFA01526.1"/>
    </source>
</evidence>